<protein>
    <submittedName>
        <fullName evidence="14">Gliding motility-associated protein GldE</fullName>
    </submittedName>
</protein>
<feature type="transmembrane region" description="Helical" evidence="11">
    <location>
        <begin position="108"/>
        <end position="131"/>
    </location>
</feature>
<keyword evidence="7 9" id="KW-0129">CBS domain</keyword>
<evidence type="ECO:0000259" key="13">
    <source>
        <dbReference type="PROSITE" id="PS51846"/>
    </source>
</evidence>
<dbReference type="FunFam" id="3.10.580.10:FF:000002">
    <property type="entry name" value="Magnesium/cobalt efflux protein CorC"/>
    <property type="match status" value="1"/>
</dbReference>
<dbReference type="RefSeq" id="WP_007365333.1">
    <property type="nucleotide sequence ID" value="NZ_ACLR01000124.1"/>
</dbReference>
<evidence type="ECO:0000256" key="8">
    <source>
        <dbReference type="ARBA" id="ARBA00023136"/>
    </source>
</evidence>
<keyword evidence="15" id="KW-1185">Reference proteome</keyword>
<dbReference type="NCBIfam" id="TIGR03520">
    <property type="entry name" value="GldE"/>
    <property type="match status" value="1"/>
</dbReference>
<dbReference type="OrthoDB" id="9798188at2"/>
<dbReference type="Pfam" id="PF01595">
    <property type="entry name" value="CNNM"/>
    <property type="match status" value="1"/>
</dbReference>
<dbReference type="STRING" id="596327.PORUE0001_0465"/>
<name>C2MBP5_9PORP</name>
<dbReference type="InterPro" id="IPR016169">
    <property type="entry name" value="FAD-bd_PCMH_sub2"/>
</dbReference>
<evidence type="ECO:0000256" key="5">
    <source>
        <dbReference type="ARBA" id="ARBA00022737"/>
    </source>
</evidence>
<evidence type="ECO:0000256" key="6">
    <source>
        <dbReference type="ARBA" id="ARBA00022989"/>
    </source>
</evidence>
<gene>
    <name evidence="14" type="primary">gldE</name>
    <name evidence="14" type="ORF">PORUE0001_0465</name>
</gene>
<proteinExistence type="inferred from homology"/>
<comment type="similarity">
    <text evidence="2">Belongs to the UPF0053 family.</text>
</comment>
<dbReference type="PANTHER" id="PTHR22777:SF32">
    <property type="entry name" value="UPF0053 INNER MEMBRANE PROTEIN YFJD"/>
    <property type="match status" value="1"/>
</dbReference>
<dbReference type="GO" id="GO:0005886">
    <property type="term" value="C:plasma membrane"/>
    <property type="evidence" value="ECO:0007669"/>
    <property type="project" value="UniProtKB-SubCell"/>
</dbReference>
<accession>C2MBP5</accession>
<dbReference type="Pfam" id="PF00571">
    <property type="entry name" value="CBS"/>
    <property type="match status" value="1"/>
</dbReference>
<dbReference type="InterPro" id="IPR019862">
    <property type="entry name" value="Motility-assoc_prot_GldE"/>
</dbReference>
<dbReference type="PANTHER" id="PTHR22777">
    <property type="entry name" value="HEMOLYSIN-RELATED"/>
    <property type="match status" value="1"/>
</dbReference>
<evidence type="ECO:0000256" key="3">
    <source>
        <dbReference type="ARBA" id="ARBA00022475"/>
    </source>
</evidence>
<comment type="subcellular location">
    <subcellularLocation>
        <location evidence="1">Cell membrane</location>
        <topology evidence="1">Multi-pass membrane protein</topology>
    </subcellularLocation>
</comment>
<feature type="transmembrane region" description="Helical" evidence="11">
    <location>
        <begin position="79"/>
        <end position="102"/>
    </location>
</feature>
<evidence type="ECO:0000256" key="7">
    <source>
        <dbReference type="ARBA" id="ARBA00023122"/>
    </source>
</evidence>
<dbReference type="Gene3D" id="3.30.465.10">
    <property type="match status" value="1"/>
</dbReference>
<organism evidence="14 15">
    <name type="scientific">Porphyromonas uenonis 60-3</name>
    <dbReference type="NCBI Taxonomy" id="596327"/>
    <lineage>
        <taxon>Bacteria</taxon>
        <taxon>Pseudomonadati</taxon>
        <taxon>Bacteroidota</taxon>
        <taxon>Bacteroidia</taxon>
        <taxon>Bacteroidales</taxon>
        <taxon>Porphyromonadaceae</taxon>
        <taxon>Porphyromonas</taxon>
    </lineage>
</organism>
<evidence type="ECO:0000256" key="2">
    <source>
        <dbReference type="ARBA" id="ARBA00006337"/>
    </source>
</evidence>
<dbReference type="InterPro" id="IPR005170">
    <property type="entry name" value="Transptr-assoc_dom"/>
</dbReference>
<evidence type="ECO:0000256" key="1">
    <source>
        <dbReference type="ARBA" id="ARBA00004651"/>
    </source>
</evidence>
<evidence type="ECO:0000256" key="9">
    <source>
        <dbReference type="PROSITE-ProRule" id="PRU00703"/>
    </source>
</evidence>
<evidence type="ECO:0000313" key="15">
    <source>
        <dbReference type="Proteomes" id="UP000003303"/>
    </source>
</evidence>
<dbReference type="SMART" id="SM01091">
    <property type="entry name" value="CorC_HlyC"/>
    <property type="match status" value="1"/>
</dbReference>
<evidence type="ECO:0000256" key="10">
    <source>
        <dbReference type="PROSITE-ProRule" id="PRU01193"/>
    </source>
</evidence>
<sequence length="452" mass="51131">MGDAFLLSLFGGIVYSNPIVWMDAIPLLIILFLLLCSAFMSSNEVAFFSLTPKEVQQIKDQEHPNDTRLLQLLSHSEQLLATILIGNNAVNVGITILCAWFVGEHWDFSANLVAGFIIQTVLITFLLLLFGEIIPKIYAQRHPLSFIRLTAPAVSGLYKGIAWCSKGLIKTSKLLGSKARRGPELSVDDLSEAVALTTNGDNKETEMIHEIVKFYHKTADEIMVPRVDMIGVNYHWAYHQTLSFAVDTGYSRLPVYDGSQDSIRGVLYVKDLLPHMHEEDTFPWQKIIRQAYFVPENKKIDTLLEELQQERIHMAIVIDEFGGTSGLITLEDILEEIVGEIVDEYDDEDPPYVRLAEGVYLIDGGMSLIDLCKLLDVEPEYFAPHYEEVDTVGGLFLEVLQEIPQVGQQITISDIDFIVTRMERHRIMQLKMRLHPKEQTDTQTDSQTESQA</sequence>
<dbReference type="CDD" id="cd04590">
    <property type="entry name" value="CBS_pair_CorC_HlyC_assoc"/>
    <property type="match status" value="1"/>
</dbReference>
<dbReference type="InterPro" id="IPR036318">
    <property type="entry name" value="FAD-bd_PCMH-like_sf"/>
</dbReference>
<keyword evidence="6 10" id="KW-1133">Transmembrane helix</keyword>
<keyword evidence="8 10" id="KW-0472">Membrane</keyword>
<keyword evidence="5" id="KW-0677">Repeat</keyword>
<dbReference type="Pfam" id="PF03471">
    <property type="entry name" value="CorC_HlyC"/>
    <property type="match status" value="1"/>
</dbReference>
<dbReference type="InterPro" id="IPR046342">
    <property type="entry name" value="CBS_dom_sf"/>
</dbReference>
<evidence type="ECO:0000256" key="4">
    <source>
        <dbReference type="ARBA" id="ARBA00022692"/>
    </source>
</evidence>
<comment type="caution">
    <text evidence="14">The sequence shown here is derived from an EMBL/GenBank/DDBJ whole genome shotgun (WGS) entry which is preliminary data.</text>
</comment>
<dbReference type="GO" id="GO:0050660">
    <property type="term" value="F:flavin adenine dinucleotide binding"/>
    <property type="evidence" value="ECO:0007669"/>
    <property type="project" value="InterPro"/>
</dbReference>
<dbReference type="SUPFAM" id="SSF54631">
    <property type="entry name" value="CBS-domain pair"/>
    <property type="match status" value="1"/>
</dbReference>
<dbReference type="PROSITE" id="PS51846">
    <property type="entry name" value="CNNM"/>
    <property type="match status" value="1"/>
</dbReference>
<dbReference type="InterPro" id="IPR044751">
    <property type="entry name" value="Ion_transp-like_CBS"/>
</dbReference>
<keyword evidence="4 10" id="KW-0812">Transmembrane</keyword>
<evidence type="ECO:0000313" key="14">
    <source>
        <dbReference type="EMBL" id="EEK16843.1"/>
    </source>
</evidence>
<dbReference type="SUPFAM" id="SSF56176">
    <property type="entry name" value="FAD-binding/transporter-associated domain-like"/>
    <property type="match status" value="1"/>
</dbReference>
<reference evidence="14 15" key="1">
    <citation type="submission" date="2009-04" db="EMBL/GenBank/DDBJ databases">
        <authorList>
            <person name="Sebastian Y."/>
            <person name="Madupu R."/>
            <person name="Durkin A.S."/>
            <person name="Torralba M."/>
            <person name="Methe B."/>
            <person name="Sutton G.G."/>
            <person name="Strausberg R.L."/>
            <person name="Nelson K.E."/>
        </authorList>
    </citation>
    <scope>NUCLEOTIDE SEQUENCE [LARGE SCALE GENOMIC DNA]</scope>
    <source>
        <strain evidence="14 15">60-3</strain>
    </source>
</reference>
<evidence type="ECO:0000256" key="11">
    <source>
        <dbReference type="SAM" id="Phobius"/>
    </source>
</evidence>
<dbReference type="InterPro" id="IPR002550">
    <property type="entry name" value="CNNM"/>
</dbReference>
<evidence type="ECO:0000259" key="12">
    <source>
        <dbReference type="PROSITE" id="PS51371"/>
    </source>
</evidence>
<feature type="domain" description="CNNM transmembrane" evidence="13">
    <location>
        <begin position="19"/>
        <end position="207"/>
    </location>
</feature>
<dbReference type="eggNOG" id="COG1253">
    <property type="taxonomic scope" value="Bacteria"/>
</dbReference>
<keyword evidence="3" id="KW-1003">Cell membrane</keyword>
<dbReference type="Proteomes" id="UP000003303">
    <property type="component" value="Unassembled WGS sequence"/>
</dbReference>
<dbReference type="PROSITE" id="PS51371">
    <property type="entry name" value="CBS"/>
    <property type="match status" value="1"/>
</dbReference>
<dbReference type="AlphaFoldDB" id="C2MBP5"/>
<dbReference type="InterPro" id="IPR000644">
    <property type="entry name" value="CBS_dom"/>
</dbReference>
<feature type="domain" description="CBS" evidence="12">
    <location>
        <begin position="287"/>
        <end position="344"/>
    </location>
</feature>
<dbReference type="EMBL" id="ACLR01000124">
    <property type="protein sequence ID" value="EEK16843.1"/>
    <property type="molecule type" value="Genomic_DNA"/>
</dbReference>
<dbReference type="Gene3D" id="3.10.580.10">
    <property type="entry name" value="CBS-domain"/>
    <property type="match status" value="1"/>
</dbReference>